<dbReference type="RefSeq" id="WP_092263342.1">
    <property type="nucleotide sequence ID" value="NZ_FNZA01000002.1"/>
</dbReference>
<protein>
    <submittedName>
        <fullName evidence="2">Uncharacterized protein</fullName>
    </submittedName>
</protein>
<feature type="transmembrane region" description="Helical" evidence="1">
    <location>
        <begin position="158"/>
        <end position="174"/>
    </location>
</feature>
<evidence type="ECO:0000313" key="3">
    <source>
        <dbReference type="Proteomes" id="UP000199223"/>
    </source>
</evidence>
<sequence length="192" mass="21724">MRAAQWTERATRDLPNGVAARVTREAQAHLQDAGLPESADVRAVLGDPAEANTGLRRLYLTRKELEDLTTGGPLSSRLNFWEWLAALVYPVILLVIAAETEDLTPALASGVLWTVVALTWNFHPIRRRQWRLWLMLLAGFWLSSLPAIWELVGGPAEYAPLFATLVVLLLLYRFNRRDARLRRTLKAEEDRA</sequence>
<dbReference type="OrthoDB" id="72024at2"/>
<keyword evidence="1" id="KW-0472">Membrane</keyword>
<gene>
    <name evidence="2" type="ORF">SAMN04488058_102119</name>
</gene>
<accession>A0A1H6U6D2</accession>
<dbReference type="Proteomes" id="UP000199223">
    <property type="component" value="Unassembled WGS sequence"/>
</dbReference>
<feature type="transmembrane region" description="Helical" evidence="1">
    <location>
        <begin position="103"/>
        <end position="120"/>
    </location>
</feature>
<name>A0A1H6U6D2_9DEIO</name>
<proteinExistence type="predicted"/>
<reference evidence="3" key="1">
    <citation type="submission" date="2016-10" db="EMBL/GenBank/DDBJ databases">
        <authorList>
            <person name="Varghese N."/>
            <person name="Submissions S."/>
        </authorList>
    </citation>
    <scope>NUCLEOTIDE SEQUENCE [LARGE SCALE GENOMIC DNA]</scope>
    <source>
        <strain evidence="3">CGMCC 1.10218</strain>
    </source>
</reference>
<feature type="transmembrane region" description="Helical" evidence="1">
    <location>
        <begin position="132"/>
        <end position="152"/>
    </location>
</feature>
<evidence type="ECO:0000313" key="2">
    <source>
        <dbReference type="EMBL" id="SEI87928.1"/>
    </source>
</evidence>
<keyword evidence="1" id="KW-0812">Transmembrane</keyword>
<dbReference type="STRING" id="856736.SAMN04488058_102119"/>
<feature type="transmembrane region" description="Helical" evidence="1">
    <location>
        <begin position="80"/>
        <end position="97"/>
    </location>
</feature>
<keyword evidence="3" id="KW-1185">Reference proteome</keyword>
<keyword evidence="1" id="KW-1133">Transmembrane helix</keyword>
<dbReference type="AlphaFoldDB" id="A0A1H6U6D2"/>
<dbReference type="EMBL" id="FNZA01000002">
    <property type="protein sequence ID" value="SEI87928.1"/>
    <property type="molecule type" value="Genomic_DNA"/>
</dbReference>
<organism evidence="2 3">
    <name type="scientific">Deinococcus reticulitermitis</name>
    <dbReference type="NCBI Taxonomy" id="856736"/>
    <lineage>
        <taxon>Bacteria</taxon>
        <taxon>Thermotogati</taxon>
        <taxon>Deinococcota</taxon>
        <taxon>Deinococci</taxon>
        <taxon>Deinococcales</taxon>
        <taxon>Deinococcaceae</taxon>
        <taxon>Deinococcus</taxon>
    </lineage>
</organism>
<evidence type="ECO:0000256" key="1">
    <source>
        <dbReference type="SAM" id="Phobius"/>
    </source>
</evidence>